<dbReference type="AlphaFoldDB" id="C1E7W6"/>
<feature type="coiled-coil region" evidence="1">
    <location>
        <begin position="79"/>
        <end position="113"/>
    </location>
</feature>
<feature type="coiled-coil region" evidence="1">
    <location>
        <begin position="249"/>
        <end position="342"/>
    </location>
</feature>
<keyword evidence="4" id="KW-1185">Reference proteome</keyword>
<feature type="coiled-coil region" evidence="1">
    <location>
        <begin position="146"/>
        <end position="214"/>
    </location>
</feature>
<dbReference type="Proteomes" id="UP000002009">
    <property type="component" value="Chromosome 6"/>
</dbReference>
<accession>C1E7W6</accession>
<dbReference type="InParanoid" id="C1E7W6"/>
<proteinExistence type="predicted"/>
<reference evidence="3 4" key="1">
    <citation type="journal article" date="2009" name="Science">
        <title>Green evolution and dynamic adaptations revealed by genomes of the marine picoeukaryotes Micromonas.</title>
        <authorList>
            <person name="Worden A.Z."/>
            <person name="Lee J.H."/>
            <person name="Mock T."/>
            <person name="Rouze P."/>
            <person name="Simmons M.P."/>
            <person name="Aerts A.L."/>
            <person name="Allen A.E."/>
            <person name="Cuvelier M.L."/>
            <person name="Derelle E."/>
            <person name="Everett M.V."/>
            <person name="Foulon E."/>
            <person name="Grimwood J."/>
            <person name="Gundlach H."/>
            <person name="Henrissat B."/>
            <person name="Napoli C."/>
            <person name="McDonald S.M."/>
            <person name="Parker M.S."/>
            <person name="Rombauts S."/>
            <person name="Salamov A."/>
            <person name="Von Dassow P."/>
            <person name="Badger J.H."/>
            <person name="Coutinho P.M."/>
            <person name="Demir E."/>
            <person name="Dubchak I."/>
            <person name="Gentemann C."/>
            <person name="Eikrem W."/>
            <person name="Gready J.E."/>
            <person name="John U."/>
            <person name="Lanier W."/>
            <person name="Lindquist E.A."/>
            <person name="Lucas S."/>
            <person name="Mayer K.F."/>
            <person name="Moreau H."/>
            <person name="Not F."/>
            <person name="Otillar R."/>
            <person name="Panaud O."/>
            <person name="Pangilinan J."/>
            <person name="Paulsen I."/>
            <person name="Piegu B."/>
            <person name="Poliakov A."/>
            <person name="Robbens S."/>
            <person name="Schmutz J."/>
            <person name="Toulza E."/>
            <person name="Wyss T."/>
            <person name="Zelensky A."/>
            <person name="Zhou K."/>
            <person name="Armbrust E.V."/>
            <person name="Bhattacharya D."/>
            <person name="Goodenough U.W."/>
            <person name="Van de Peer Y."/>
            <person name="Grigoriev I.V."/>
        </authorList>
    </citation>
    <scope>NUCLEOTIDE SEQUENCE [LARGE SCALE GENOMIC DNA]</scope>
    <source>
        <strain evidence="4">RCC299 / NOUM17</strain>
    </source>
</reference>
<sequence length="506" mass="55572">MTSVEEDAAIGVALGDATSAGEILALRDELSEKELELLEMQQSFAELVAKHDEVKAQLKKASRFKEDSANILQSAVKFKEEAQITAKNATERADKLQADLKSTREAAASAKKMATHFKEKCEAEHERAAAAESAAAALRVELETFRKSSTAKIAELNEKLESRSKESEEVITKKDHELRLRESAEAEARLSAELAKVKETAEDVESKLRAELSRTRDDLALALAKGKVTRESVGDSSGQLLATVQRMTREQLEAAREEVSRAYEVAKSREKEAQDAREKVESLQQSHAVLKATMDQLRERVDDTKRHAETRTEAAARHKATSRNLRKQLAEVHAALADAQAELRLSRRGETRDTRDSGTSASSNLIGAAEEATSVLSAALKQCFEPGSNSQLVNQWMDVGVRKDERGASVLLAVAHRAAGALVTATSRASDAEYAAEHAMHSLEDTQLELNAVQAERDAARAAASASDERANRSNEELRDVLNRLRDSDKKTQKLDELIRRLASRS</sequence>
<gene>
    <name evidence="3" type="ORF">MICPUN_100898</name>
</gene>
<organism evidence="3 4">
    <name type="scientific">Micromonas commoda (strain RCC299 / NOUM17 / CCMP2709)</name>
    <name type="common">Picoplanktonic green alga</name>
    <dbReference type="NCBI Taxonomy" id="296587"/>
    <lineage>
        <taxon>Eukaryota</taxon>
        <taxon>Viridiplantae</taxon>
        <taxon>Chlorophyta</taxon>
        <taxon>Mamiellophyceae</taxon>
        <taxon>Mamiellales</taxon>
        <taxon>Mamiellaceae</taxon>
        <taxon>Micromonas</taxon>
    </lineage>
</organism>
<dbReference type="RefSeq" id="XP_002503149.1">
    <property type="nucleotide sequence ID" value="XM_002503103.1"/>
</dbReference>
<feature type="compositionally biased region" description="Basic and acidic residues" evidence="2">
    <location>
        <begin position="467"/>
        <end position="478"/>
    </location>
</feature>
<evidence type="ECO:0000256" key="1">
    <source>
        <dbReference type="SAM" id="Coils"/>
    </source>
</evidence>
<dbReference type="STRING" id="296587.C1E7W6"/>
<evidence type="ECO:0000256" key="2">
    <source>
        <dbReference type="SAM" id="MobiDB-lite"/>
    </source>
</evidence>
<dbReference type="KEGG" id="mis:MICPUN_100898"/>
<evidence type="ECO:0000313" key="4">
    <source>
        <dbReference type="Proteomes" id="UP000002009"/>
    </source>
</evidence>
<dbReference type="EMBL" id="CP001327">
    <property type="protein sequence ID" value="ACO64407.1"/>
    <property type="molecule type" value="Genomic_DNA"/>
</dbReference>
<evidence type="ECO:0000313" key="3">
    <source>
        <dbReference type="EMBL" id="ACO64407.1"/>
    </source>
</evidence>
<dbReference type="GeneID" id="8244436"/>
<name>C1E7W6_MICCC</name>
<keyword evidence="1" id="KW-0175">Coiled coil</keyword>
<feature type="region of interest" description="Disordered" evidence="2">
    <location>
        <begin position="459"/>
        <end position="478"/>
    </location>
</feature>
<protein>
    <submittedName>
        <fullName evidence="3">Uncharacterized protein</fullName>
    </submittedName>
</protein>